<dbReference type="InterPro" id="IPR000743">
    <property type="entry name" value="Glyco_hydro_28"/>
</dbReference>
<evidence type="ECO:0000313" key="12">
    <source>
        <dbReference type="RefSeq" id="XP_027359365.1"/>
    </source>
</evidence>
<dbReference type="Proteomes" id="UP000694853">
    <property type="component" value="Unplaced"/>
</dbReference>
<dbReference type="OrthoDB" id="187139at2759"/>
<organism evidence="11 12">
    <name type="scientific">Abrus precatorius</name>
    <name type="common">Indian licorice</name>
    <name type="synonym">Glycine abrus</name>
    <dbReference type="NCBI Taxonomy" id="3816"/>
    <lineage>
        <taxon>Eukaryota</taxon>
        <taxon>Viridiplantae</taxon>
        <taxon>Streptophyta</taxon>
        <taxon>Embryophyta</taxon>
        <taxon>Tracheophyta</taxon>
        <taxon>Spermatophyta</taxon>
        <taxon>Magnoliopsida</taxon>
        <taxon>eudicotyledons</taxon>
        <taxon>Gunneridae</taxon>
        <taxon>Pentapetalae</taxon>
        <taxon>rosids</taxon>
        <taxon>fabids</taxon>
        <taxon>Fabales</taxon>
        <taxon>Fabaceae</taxon>
        <taxon>Papilionoideae</taxon>
        <taxon>50 kb inversion clade</taxon>
        <taxon>NPAAA clade</taxon>
        <taxon>indigoferoid/millettioid clade</taxon>
        <taxon>Abreae</taxon>
        <taxon>Abrus</taxon>
    </lineage>
</organism>
<evidence type="ECO:0000313" key="11">
    <source>
        <dbReference type="Proteomes" id="UP000694853"/>
    </source>
</evidence>
<keyword evidence="6 9" id="KW-0326">Glycosidase</keyword>
<keyword evidence="3" id="KW-0134">Cell wall</keyword>
<reference evidence="12" key="2">
    <citation type="submission" date="2025-08" db="UniProtKB">
        <authorList>
            <consortium name="RefSeq"/>
        </authorList>
    </citation>
    <scope>IDENTIFICATION</scope>
    <source>
        <tissue evidence="12">Young leaves</tissue>
    </source>
</reference>
<sequence length="397" mass="42969">MELVFVAIGMLLLASPCMCGRMKLNAGPKFNVIDYGATGNGQIDDSQAFVKAWEEACDARDGTPTVVIPKGKTFMLQPVAFRGPCKPSIVNIQLKGTIIAPNSIEAWKWPNERDAWIRFLHISGLVIHGGGQINGQGAPWWNCYSNRTCHNRPSALHFHDCENLLLRGLTHMNSPKNHISLNKCNGSVISDLHIFAPVDSPNTDGIDISESSNIVIQNSMIETGDDCIAINHGSTFISIIGIFCGPGHGISVGSLGKNGACETVEEIYVRNCTFSGTTNGARIKTWMGGEGYARKITFEDIVLVEAKNPVIIDQEYDPSDSVHAVRVSDVTYHNVRGTSNSAHAVKLHCDKTIGCTNIVLKRINITSASGEETYASCKNANGVCSSCIPHVPCLSRE</sequence>
<keyword evidence="5 9" id="KW-0378">Hydrolase</keyword>
<dbReference type="PROSITE" id="PS00502">
    <property type="entry name" value="POLYGALACTURONASE"/>
    <property type="match status" value="1"/>
</dbReference>
<keyword evidence="4" id="KW-0964">Secreted</keyword>
<keyword evidence="11" id="KW-1185">Reference proteome</keyword>
<evidence type="ECO:0000256" key="8">
    <source>
        <dbReference type="PROSITE-ProRule" id="PRU10052"/>
    </source>
</evidence>
<name>A0A8B8LSU8_ABRPR</name>
<comment type="subcellular location">
    <subcellularLocation>
        <location evidence="1">Secreted</location>
        <location evidence="1">Cell wall</location>
    </subcellularLocation>
</comment>
<keyword evidence="7" id="KW-0961">Cell wall biogenesis/degradation</keyword>
<proteinExistence type="inferred from homology"/>
<evidence type="ECO:0000256" key="1">
    <source>
        <dbReference type="ARBA" id="ARBA00004191"/>
    </source>
</evidence>
<dbReference type="GeneID" id="113868014"/>
<reference evidence="11" key="1">
    <citation type="journal article" date="2019" name="Toxins">
        <title>Detection of Abrin-Like and Prepropulchellin-Like Toxin Genes and Transcripts Using Whole Genome Sequencing and Full-Length Transcript Sequencing of Abrus precatorius.</title>
        <authorList>
            <person name="Hovde B.T."/>
            <person name="Daligault H.E."/>
            <person name="Hanschen E.R."/>
            <person name="Kunde Y.A."/>
            <person name="Johnson M.B."/>
            <person name="Starkenburg S.R."/>
            <person name="Johnson S.L."/>
        </authorList>
    </citation>
    <scope>NUCLEOTIDE SEQUENCE [LARGE SCALE GENOMIC DNA]</scope>
</reference>
<dbReference type="InterPro" id="IPR006626">
    <property type="entry name" value="PbH1"/>
</dbReference>
<gene>
    <name evidence="12" type="primary">LOC113868014</name>
</gene>
<dbReference type="InterPro" id="IPR011050">
    <property type="entry name" value="Pectin_lyase_fold/virulence"/>
</dbReference>
<keyword evidence="10" id="KW-0732">Signal</keyword>
<feature type="active site" evidence="8">
    <location>
        <position position="248"/>
    </location>
</feature>
<evidence type="ECO:0000256" key="10">
    <source>
        <dbReference type="SAM" id="SignalP"/>
    </source>
</evidence>
<dbReference type="InterPro" id="IPR012334">
    <property type="entry name" value="Pectin_lyas_fold"/>
</dbReference>
<evidence type="ECO:0000256" key="4">
    <source>
        <dbReference type="ARBA" id="ARBA00022525"/>
    </source>
</evidence>
<dbReference type="Gene3D" id="2.160.20.10">
    <property type="entry name" value="Single-stranded right-handed beta-helix, Pectin lyase-like"/>
    <property type="match status" value="1"/>
</dbReference>
<dbReference type="AlphaFoldDB" id="A0A8B8LSU8"/>
<evidence type="ECO:0000256" key="7">
    <source>
        <dbReference type="ARBA" id="ARBA00023316"/>
    </source>
</evidence>
<evidence type="ECO:0000256" key="2">
    <source>
        <dbReference type="ARBA" id="ARBA00008834"/>
    </source>
</evidence>
<dbReference type="GO" id="GO:0071555">
    <property type="term" value="P:cell wall organization"/>
    <property type="evidence" value="ECO:0007669"/>
    <property type="project" value="UniProtKB-KW"/>
</dbReference>
<protein>
    <submittedName>
        <fullName evidence="12">Probable polygalacturonase At3g15720</fullName>
    </submittedName>
</protein>
<feature type="chain" id="PRO_5034656786" evidence="10">
    <location>
        <begin position="20"/>
        <end position="397"/>
    </location>
</feature>
<dbReference type="KEGG" id="aprc:113868014"/>
<dbReference type="GO" id="GO:0004650">
    <property type="term" value="F:polygalacturonase activity"/>
    <property type="evidence" value="ECO:0007669"/>
    <property type="project" value="InterPro"/>
</dbReference>
<dbReference type="SMART" id="SM00710">
    <property type="entry name" value="PbH1"/>
    <property type="match status" value="5"/>
</dbReference>
<dbReference type="RefSeq" id="XP_027359365.1">
    <property type="nucleotide sequence ID" value="XM_027503564.1"/>
</dbReference>
<evidence type="ECO:0000256" key="6">
    <source>
        <dbReference type="ARBA" id="ARBA00023295"/>
    </source>
</evidence>
<feature type="signal peptide" evidence="10">
    <location>
        <begin position="1"/>
        <end position="19"/>
    </location>
</feature>
<dbReference type="Pfam" id="PF00295">
    <property type="entry name" value="Glyco_hydro_28"/>
    <property type="match status" value="1"/>
</dbReference>
<dbReference type="PANTHER" id="PTHR31375">
    <property type="match status" value="1"/>
</dbReference>
<evidence type="ECO:0000256" key="3">
    <source>
        <dbReference type="ARBA" id="ARBA00022512"/>
    </source>
</evidence>
<comment type="similarity">
    <text evidence="2 9">Belongs to the glycosyl hydrolase 28 family.</text>
</comment>
<evidence type="ECO:0000256" key="5">
    <source>
        <dbReference type="ARBA" id="ARBA00022801"/>
    </source>
</evidence>
<evidence type="ECO:0000256" key="9">
    <source>
        <dbReference type="RuleBase" id="RU361169"/>
    </source>
</evidence>
<accession>A0A8B8LSU8</accession>
<dbReference type="GO" id="GO:0005975">
    <property type="term" value="P:carbohydrate metabolic process"/>
    <property type="evidence" value="ECO:0007669"/>
    <property type="project" value="InterPro"/>
</dbReference>
<dbReference type="SUPFAM" id="SSF51126">
    <property type="entry name" value="Pectin lyase-like"/>
    <property type="match status" value="1"/>
</dbReference>